<keyword evidence="3" id="KW-1185">Reference proteome</keyword>
<protein>
    <recommendedName>
        <fullName evidence="4">Zinc knuckle CX2CX4HX4C domain-containing protein</fullName>
    </recommendedName>
</protein>
<accession>A0A660KKW6</accession>
<name>A0A660KKW6_9ROSI</name>
<sequence>MKYIYDWVPPMCSACKVFGHSLAACPKSKKQVTPNPPEGGSKATSEGDWIKVQKKGKGNDVIDNRVSDLPLSSQEPSRVLNISVAVGKL</sequence>
<gene>
    <name evidence="2" type="ORF">FH972_009630</name>
</gene>
<evidence type="ECO:0000313" key="2">
    <source>
        <dbReference type="EMBL" id="KAE8037003.1"/>
    </source>
</evidence>
<proteinExistence type="predicted"/>
<evidence type="ECO:0000313" key="3">
    <source>
        <dbReference type="Proteomes" id="UP000327013"/>
    </source>
</evidence>
<feature type="region of interest" description="Disordered" evidence="1">
    <location>
        <begin position="27"/>
        <end position="48"/>
    </location>
</feature>
<dbReference type="AlphaFoldDB" id="A0A660KKW6"/>
<organism evidence="2 3">
    <name type="scientific">Carpinus fangiana</name>
    <dbReference type="NCBI Taxonomy" id="176857"/>
    <lineage>
        <taxon>Eukaryota</taxon>
        <taxon>Viridiplantae</taxon>
        <taxon>Streptophyta</taxon>
        <taxon>Embryophyta</taxon>
        <taxon>Tracheophyta</taxon>
        <taxon>Spermatophyta</taxon>
        <taxon>Magnoliopsida</taxon>
        <taxon>eudicotyledons</taxon>
        <taxon>Gunneridae</taxon>
        <taxon>Pentapetalae</taxon>
        <taxon>rosids</taxon>
        <taxon>fabids</taxon>
        <taxon>Fagales</taxon>
        <taxon>Betulaceae</taxon>
        <taxon>Carpinus</taxon>
    </lineage>
</organism>
<evidence type="ECO:0008006" key="4">
    <source>
        <dbReference type="Google" id="ProtNLM"/>
    </source>
</evidence>
<dbReference type="EMBL" id="CM017324">
    <property type="protein sequence ID" value="KAE8037003.1"/>
    <property type="molecule type" value="Genomic_DNA"/>
</dbReference>
<evidence type="ECO:0000256" key="1">
    <source>
        <dbReference type="SAM" id="MobiDB-lite"/>
    </source>
</evidence>
<dbReference type="OrthoDB" id="1676314at2759"/>
<dbReference type="Proteomes" id="UP000327013">
    <property type="component" value="Chromosome 4"/>
</dbReference>
<reference evidence="2 3" key="1">
    <citation type="submission" date="2019-06" db="EMBL/GenBank/DDBJ databases">
        <title>A chromosomal-level reference genome of Carpinus fangiana (Coryloideae, Betulaceae).</title>
        <authorList>
            <person name="Yang X."/>
            <person name="Wang Z."/>
            <person name="Zhang L."/>
            <person name="Hao G."/>
            <person name="Liu J."/>
            <person name="Yang Y."/>
        </authorList>
    </citation>
    <scope>NUCLEOTIDE SEQUENCE [LARGE SCALE GENOMIC DNA]</scope>
    <source>
        <strain evidence="2">Cfa_2016G</strain>
        <tissue evidence="2">Leaf</tissue>
    </source>
</reference>